<keyword evidence="2" id="KW-1185">Reference proteome</keyword>
<accession>A0ABR7T1B8</accession>
<protein>
    <submittedName>
        <fullName evidence="1">Uncharacterized protein</fullName>
    </submittedName>
</protein>
<evidence type="ECO:0000313" key="2">
    <source>
        <dbReference type="Proteomes" id="UP000617402"/>
    </source>
</evidence>
<organism evidence="1 2">
    <name type="scientific">Heliobacterium chlorum</name>
    <dbReference type="NCBI Taxonomy" id="2698"/>
    <lineage>
        <taxon>Bacteria</taxon>
        <taxon>Bacillati</taxon>
        <taxon>Bacillota</taxon>
        <taxon>Clostridia</taxon>
        <taxon>Eubacteriales</taxon>
        <taxon>Heliobacteriaceae</taxon>
        <taxon>Heliobacterium</taxon>
    </lineage>
</organism>
<dbReference type="EMBL" id="JACVHF010000002">
    <property type="protein sequence ID" value="MBC9783639.1"/>
    <property type="molecule type" value="Genomic_DNA"/>
</dbReference>
<proteinExistence type="predicted"/>
<reference evidence="1 2" key="1">
    <citation type="submission" date="2020-07" db="EMBL/GenBank/DDBJ databases">
        <title>Draft whole-genome sequence of Heliobacterium chlorum DSM 3682, type strain.</title>
        <authorList>
            <person name="Kyndt J.A."/>
            <person name="Meyer T.E."/>
            <person name="Imhoff J.F."/>
        </authorList>
    </citation>
    <scope>NUCLEOTIDE SEQUENCE [LARGE SCALE GENOMIC DNA]</scope>
    <source>
        <strain evidence="1 2">DSM 3682</strain>
    </source>
</reference>
<gene>
    <name evidence="1" type="ORF">H1S01_03805</name>
</gene>
<dbReference type="Proteomes" id="UP000617402">
    <property type="component" value="Unassembled WGS sequence"/>
</dbReference>
<evidence type="ECO:0000313" key="1">
    <source>
        <dbReference type="EMBL" id="MBC9783639.1"/>
    </source>
</evidence>
<comment type="caution">
    <text evidence="1">The sequence shown here is derived from an EMBL/GenBank/DDBJ whole genome shotgun (WGS) entry which is preliminary data.</text>
</comment>
<name>A0ABR7T1B8_HELCL</name>
<dbReference type="RefSeq" id="WP_188038789.1">
    <property type="nucleotide sequence ID" value="NZ_JACVHF010000002.1"/>
</dbReference>
<sequence length="139" mass="15865">MLPFFDSAKAIASLQENRSVPLSADAVEGVLGYLEEQQMPYLITYYPEQHSREEHWLVQLPETTGQYKMKEPTAPTVEAALTQWLLQRWTVTDEETAVLLAEGLCAMGLAYLCLFHPESVGDRAHFEFRKPEYQGPLLF</sequence>